<dbReference type="AlphaFoldDB" id="A0A8T0TT79"/>
<accession>A0A8T0TT79</accession>
<dbReference type="EMBL" id="CM029043">
    <property type="protein sequence ID" value="KAG2613277.1"/>
    <property type="molecule type" value="Genomic_DNA"/>
</dbReference>
<proteinExistence type="predicted"/>
<feature type="compositionally biased region" description="Basic and acidic residues" evidence="1">
    <location>
        <begin position="100"/>
        <end position="109"/>
    </location>
</feature>
<feature type="region of interest" description="Disordered" evidence="1">
    <location>
        <begin position="14"/>
        <end position="45"/>
    </location>
</feature>
<feature type="compositionally biased region" description="Basic residues" evidence="1">
    <location>
        <begin position="110"/>
        <end position="128"/>
    </location>
</feature>
<evidence type="ECO:0000313" key="3">
    <source>
        <dbReference type="Proteomes" id="UP000823388"/>
    </source>
</evidence>
<feature type="compositionally biased region" description="Basic and acidic residues" evidence="1">
    <location>
        <begin position="141"/>
        <end position="158"/>
    </location>
</feature>
<name>A0A8T0TT79_PANVG</name>
<gene>
    <name evidence="2" type="ORF">PVAP13_4KG348264</name>
</gene>
<protein>
    <submittedName>
        <fullName evidence="2">Uncharacterized protein</fullName>
    </submittedName>
</protein>
<comment type="caution">
    <text evidence="2">The sequence shown here is derived from an EMBL/GenBank/DDBJ whole genome shotgun (WGS) entry which is preliminary data.</text>
</comment>
<feature type="region of interest" description="Disordered" evidence="1">
    <location>
        <begin position="100"/>
        <end position="158"/>
    </location>
</feature>
<organism evidence="2 3">
    <name type="scientific">Panicum virgatum</name>
    <name type="common">Blackwell switchgrass</name>
    <dbReference type="NCBI Taxonomy" id="38727"/>
    <lineage>
        <taxon>Eukaryota</taxon>
        <taxon>Viridiplantae</taxon>
        <taxon>Streptophyta</taxon>
        <taxon>Embryophyta</taxon>
        <taxon>Tracheophyta</taxon>
        <taxon>Spermatophyta</taxon>
        <taxon>Magnoliopsida</taxon>
        <taxon>Liliopsida</taxon>
        <taxon>Poales</taxon>
        <taxon>Poaceae</taxon>
        <taxon>PACMAD clade</taxon>
        <taxon>Panicoideae</taxon>
        <taxon>Panicodae</taxon>
        <taxon>Paniceae</taxon>
        <taxon>Panicinae</taxon>
        <taxon>Panicum</taxon>
        <taxon>Panicum sect. Hiantes</taxon>
    </lineage>
</organism>
<keyword evidence="3" id="KW-1185">Reference proteome</keyword>
<dbReference type="Proteomes" id="UP000823388">
    <property type="component" value="Chromosome 4K"/>
</dbReference>
<evidence type="ECO:0000256" key="1">
    <source>
        <dbReference type="SAM" id="MobiDB-lite"/>
    </source>
</evidence>
<sequence>MLQCSTRRYSALAQAPRLGGRRAEHLRRSPSAQGCRSPPRGATAHVGAAPLRPSQSLICPPLLLSPLLTTSSLPGFFGPPVSLRAGLLLPPTAPFRAVLAREEKAGDGRWRRRRRRQGQARRKRRKGGSRGEGEAGAALGTEDRQGASGRRTEGEGRR</sequence>
<evidence type="ECO:0000313" key="2">
    <source>
        <dbReference type="EMBL" id="KAG2613277.1"/>
    </source>
</evidence>
<reference evidence="2" key="1">
    <citation type="submission" date="2020-05" db="EMBL/GenBank/DDBJ databases">
        <title>WGS assembly of Panicum virgatum.</title>
        <authorList>
            <person name="Lovell J.T."/>
            <person name="Jenkins J."/>
            <person name="Shu S."/>
            <person name="Juenger T.E."/>
            <person name="Schmutz J."/>
        </authorList>
    </citation>
    <scope>NUCLEOTIDE SEQUENCE</scope>
    <source>
        <strain evidence="2">AP13</strain>
    </source>
</reference>